<dbReference type="InterPro" id="IPR005489">
    <property type="entry name" value="DUF257"/>
</dbReference>
<dbReference type="KEGG" id="tsi:TSIB_1655"/>
<dbReference type="AlphaFoldDB" id="C6A511"/>
<evidence type="ECO:0000313" key="1">
    <source>
        <dbReference type="EMBL" id="ACS90706.1"/>
    </source>
</evidence>
<name>C6A511_THESM</name>
<proteinExistence type="predicted"/>
<dbReference type="EMBL" id="CP001463">
    <property type="protein sequence ID" value="ACS90706.1"/>
    <property type="molecule type" value="Genomic_DNA"/>
</dbReference>
<dbReference type="eggNOG" id="arCOG03792">
    <property type="taxonomic scope" value="Archaea"/>
</dbReference>
<dbReference type="STRING" id="604354.TSIB_1655"/>
<dbReference type="HOGENOM" id="CLU_102063_2_0_2"/>
<dbReference type="Gene3D" id="3.40.50.11570">
    <property type="entry name" value="Protein of unknown function DUF257"/>
    <property type="match status" value="1"/>
</dbReference>
<sequence>MYIVTGDIMLEFFDKLKPGEIVLVEYSSRDDPTLFVAEIARWADAKKYQLLVTDLFNTVELYLKRANFRGSHCELKKAKFIEIGFRKIPEVNMIGFLRGDRELPALVSEYRQIFDKMLSEKFTVVLLFGIERWFIKRNEKIPFVNVLTSFLGDTPRIAFYIVNRDILNIASPGAFALLEDLATTIIEFKKGVRRKIVITKALNRELEDYEMEL</sequence>
<accession>C6A511</accession>
<dbReference type="Pfam" id="PF03192">
    <property type="entry name" value="DUF257"/>
    <property type="match status" value="1"/>
</dbReference>
<protein>
    <recommendedName>
        <fullName evidence="3">MEDS domain-containing protein</fullName>
    </recommendedName>
</protein>
<evidence type="ECO:0000313" key="2">
    <source>
        <dbReference type="Proteomes" id="UP000009079"/>
    </source>
</evidence>
<dbReference type="Proteomes" id="UP000009079">
    <property type="component" value="Chromosome"/>
</dbReference>
<gene>
    <name evidence="1" type="ordered locus">TSIB_1655</name>
</gene>
<evidence type="ECO:0008006" key="3">
    <source>
        <dbReference type="Google" id="ProtNLM"/>
    </source>
</evidence>
<keyword evidence="2" id="KW-1185">Reference proteome</keyword>
<reference evidence="1 2" key="1">
    <citation type="journal article" date="2009" name="Appl. Environ. Microbiol.">
        <title>Metabolic versatility and indigenous origin of the archaeon Thermococcus sibiricus, isolated from a siberian oil reservoir, as revealed by genome analysis.</title>
        <authorList>
            <person name="Mardanov A.V."/>
            <person name="Ravin N.V."/>
            <person name="Svetlitchnyi V.A."/>
            <person name="Beletsky A.V."/>
            <person name="Miroshnichenko M.L."/>
            <person name="Bonch-Osmolovskaya E.A."/>
            <person name="Skryabin K.G."/>
        </authorList>
    </citation>
    <scope>NUCLEOTIDE SEQUENCE [LARGE SCALE GENOMIC DNA]</scope>
    <source>
        <strain evidence="2">DSM 12597 / MM 739</strain>
    </source>
</reference>
<organism evidence="1 2">
    <name type="scientific">Thermococcus sibiricus (strain DSM 12597 / MM 739)</name>
    <dbReference type="NCBI Taxonomy" id="604354"/>
    <lineage>
        <taxon>Archaea</taxon>
        <taxon>Methanobacteriati</taxon>
        <taxon>Methanobacteriota</taxon>
        <taxon>Thermococci</taxon>
        <taxon>Thermococcales</taxon>
        <taxon>Thermococcaceae</taxon>
        <taxon>Thermococcus</taxon>
    </lineage>
</organism>